<dbReference type="EMBL" id="CP002018">
    <property type="protein sequence ID" value="AEM40381.1"/>
    <property type="molecule type" value="Genomic_DNA"/>
</dbReference>
<dbReference type="InterPro" id="IPR039425">
    <property type="entry name" value="RNA_pol_sigma-70-like"/>
</dbReference>
<dbReference type="CDD" id="cd06171">
    <property type="entry name" value="Sigma70_r4"/>
    <property type="match status" value="1"/>
</dbReference>
<dbReference type="GO" id="GO:0006352">
    <property type="term" value="P:DNA-templated transcription initiation"/>
    <property type="evidence" value="ECO:0007669"/>
    <property type="project" value="InterPro"/>
</dbReference>
<evidence type="ECO:0000259" key="7">
    <source>
        <dbReference type="Pfam" id="PF08281"/>
    </source>
</evidence>
<keyword evidence="2" id="KW-0805">Transcription regulation</keyword>
<dbReference type="PATRIC" id="fig|759362.5.peg.567"/>
<dbReference type="GO" id="GO:0016987">
    <property type="term" value="F:sigma factor activity"/>
    <property type="evidence" value="ECO:0007669"/>
    <property type="project" value="UniProtKB-KW"/>
</dbReference>
<evidence type="ECO:0000256" key="3">
    <source>
        <dbReference type="ARBA" id="ARBA00023082"/>
    </source>
</evidence>
<evidence type="ECO:0000256" key="4">
    <source>
        <dbReference type="ARBA" id="ARBA00023125"/>
    </source>
</evidence>
<dbReference type="NCBIfam" id="TIGR02937">
    <property type="entry name" value="sigma70-ECF"/>
    <property type="match status" value="1"/>
</dbReference>
<keyword evidence="5" id="KW-0804">Transcription</keyword>
<gene>
    <name evidence="8" type="ordered locus">KVU_0542</name>
</gene>
<feature type="domain" description="RNA polymerase sigma-70 region 2" evidence="6">
    <location>
        <begin position="46"/>
        <end position="111"/>
    </location>
</feature>
<comment type="similarity">
    <text evidence="1">Belongs to the sigma-70 factor family. ECF subfamily.</text>
</comment>
<feature type="domain" description="RNA polymerase sigma factor 70 region 4 type 2" evidence="7">
    <location>
        <begin position="141"/>
        <end position="192"/>
    </location>
</feature>
<dbReference type="SUPFAM" id="SSF88659">
    <property type="entry name" value="Sigma3 and sigma4 domains of RNA polymerase sigma factors"/>
    <property type="match status" value="1"/>
</dbReference>
<organism evidence="8 9">
    <name type="scientific">Ketogulonicigenium vulgare (strain WSH-001)</name>
    <dbReference type="NCBI Taxonomy" id="759362"/>
    <lineage>
        <taxon>Bacteria</taxon>
        <taxon>Pseudomonadati</taxon>
        <taxon>Pseudomonadota</taxon>
        <taxon>Alphaproteobacteria</taxon>
        <taxon>Rhodobacterales</taxon>
        <taxon>Roseobacteraceae</taxon>
        <taxon>Ketogulonicigenium</taxon>
    </lineage>
</organism>
<dbReference type="Pfam" id="PF04542">
    <property type="entry name" value="Sigma70_r2"/>
    <property type="match status" value="1"/>
</dbReference>
<sequence>MGKSQPVKMQQLFRFSAPEPQRLDADAQLLAAFARGDGVAAGALTARLAPRAYGQAYRMLGDAAEAQDVAQEALLRLWRAAPTWRYGEARVSSWLYRVVANLCTDRLRRRRIMAVDSEAAEPVDPAPSAEARLLHIAREKALSDALAALPARQAEAVALRHLEGLSNPEIAEIMDITIEAVESLTARARRALATALHGRKEELGFADE</sequence>
<dbReference type="Proteomes" id="UP000000692">
    <property type="component" value="Chromosome"/>
</dbReference>
<evidence type="ECO:0000256" key="2">
    <source>
        <dbReference type="ARBA" id="ARBA00023015"/>
    </source>
</evidence>
<dbReference type="PANTHER" id="PTHR43133:SF8">
    <property type="entry name" value="RNA POLYMERASE SIGMA FACTOR HI_1459-RELATED"/>
    <property type="match status" value="1"/>
</dbReference>
<dbReference type="GO" id="GO:0003677">
    <property type="term" value="F:DNA binding"/>
    <property type="evidence" value="ECO:0007669"/>
    <property type="project" value="UniProtKB-KW"/>
</dbReference>
<dbReference type="RefSeq" id="WP_014537579.1">
    <property type="nucleotide sequence ID" value="NC_017384.1"/>
</dbReference>
<evidence type="ECO:0000313" key="9">
    <source>
        <dbReference type="Proteomes" id="UP000000692"/>
    </source>
</evidence>
<keyword evidence="4" id="KW-0238">DNA-binding</keyword>
<evidence type="ECO:0000256" key="1">
    <source>
        <dbReference type="ARBA" id="ARBA00010641"/>
    </source>
</evidence>
<evidence type="ECO:0000256" key="5">
    <source>
        <dbReference type="ARBA" id="ARBA00023163"/>
    </source>
</evidence>
<dbReference type="InterPro" id="IPR013249">
    <property type="entry name" value="RNA_pol_sigma70_r4_t2"/>
</dbReference>
<dbReference type="SUPFAM" id="SSF88946">
    <property type="entry name" value="Sigma2 domain of RNA polymerase sigma factors"/>
    <property type="match status" value="1"/>
</dbReference>
<accession>F9Y3E0</accession>
<evidence type="ECO:0000259" key="6">
    <source>
        <dbReference type="Pfam" id="PF04542"/>
    </source>
</evidence>
<dbReference type="AlphaFoldDB" id="F9Y3E0"/>
<dbReference type="Pfam" id="PF08281">
    <property type="entry name" value="Sigma70_r4_2"/>
    <property type="match status" value="1"/>
</dbReference>
<name>F9Y3E0_KETVW</name>
<reference evidence="8 9" key="1">
    <citation type="journal article" date="2011" name="J. Bacteriol.">
        <title>Complete genome sequence of the industrial strain Ketogulonicigenium vulgare WSH-001.</title>
        <authorList>
            <person name="Liu L."/>
            <person name="Li Y."/>
            <person name="Zhang J."/>
            <person name="Zhou Z."/>
            <person name="Liu J."/>
            <person name="Li X."/>
            <person name="Zhou J."/>
            <person name="Du G."/>
            <person name="Wang L."/>
            <person name="Chen J."/>
        </authorList>
    </citation>
    <scope>NUCLEOTIDE SEQUENCE [LARGE SCALE GENOMIC DNA]</scope>
    <source>
        <strain evidence="8 9">WSH-001</strain>
    </source>
</reference>
<dbReference type="KEGG" id="kvl:KVU_0542"/>
<evidence type="ECO:0000313" key="8">
    <source>
        <dbReference type="EMBL" id="AEM40381.1"/>
    </source>
</evidence>
<dbReference type="HOGENOM" id="CLU_047691_3_0_5"/>
<protein>
    <submittedName>
        <fullName evidence="8">RNA polymerase sigma-70 factor</fullName>
    </submittedName>
</protein>
<keyword evidence="9" id="KW-1185">Reference proteome</keyword>
<dbReference type="InterPro" id="IPR013325">
    <property type="entry name" value="RNA_pol_sigma_r2"/>
</dbReference>
<proteinExistence type="inferred from homology"/>
<dbReference type="Gene3D" id="1.10.1740.10">
    <property type="match status" value="1"/>
</dbReference>
<dbReference type="eggNOG" id="COG1595">
    <property type="taxonomic scope" value="Bacteria"/>
</dbReference>
<dbReference type="InterPro" id="IPR014284">
    <property type="entry name" value="RNA_pol_sigma-70_dom"/>
</dbReference>
<dbReference type="InterPro" id="IPR007627">
    <property type="entry name" value="RNA_pol_sigma70_r2"/>
</dbReference>
<dbReference type="OrthoDB" id="9780326at2"/>
<dbReference type="InterPro" id="IPR013324">
    <property type="entry name" value="RNA_pol_sigma_r3/r4-like"/>
</dbReference>
<dbReference type="Gene3D" id="1.10.10.10">
    <property type="entry name" value="Winged helix-like DNA-binding domain superfamily/Winged helix DNA-binding domain"/>
    <property type="match status" value="1"/>
</dbReference>
<keyword evidence="3" id="KW-0731">Sigma factor</keyword>
<dbReference type="PANTHER" id="PTHR43133">
    <property type="entry name" value="RNA POLYMERASE ECF-TYPE SIGMA FACTO"/>
    <property type="match status" value="1"/>
</dbReference>
<dbReference type="InterPro" id="IPR036388">
    <property type="entry name" value="WH-like_DNA-bd_sf"/>
</dbReference>